<protein>
    <submittedName>
        <fullName evidence="1">Uncharacterized protein</fullName>
    </submittedName>
</protein>
<keyword evidence="2" id="KW-1185">Reference proteome</keyword>
<reference evidence="1 2" key="1">
    <citation type="journal article" date="2013" name="Genome Biol.">
        <title>The genome sequence of the most widely cultivated cacao type and its use to identify candidate genes regulating pod color.</title>
        <authorList>
            <person name="Motamayor J.C."/>
            <person name="Mockaitis K."/>
            <person name="Schmutz J."/>
            <person name="Haiminen N."/>
            <person name="Iii D.L."/>
            <person name="Cornejo O."/>
            <person name="Findley S.D."/>
            <person name="Zheng P."/>
            <person name="Utro F."/>
            <person name="Royaert S."/>
            <person name="Saski C."/>
            <person name="Jenkins J."/>
            <person name="Podicheti R."/>
            <person name="Zhao M."/>
            <person name="Scheffler B.E."/>
            <person name="Stack J.C."/>
            <person name="Feltus F.A."/>
            <person name="Mustiga G.M."/>
            <person name="Amores F."/>
            <person name="Phillips W."/>
            <person name="Marelli J.P."/>
            <person name="May G.D."/>
            <person name="Shapiro H."/>
            <person name="Ma J."/>
            <person name="Bustamante C.D."/>
            <person name="Schnell R.J."/>
            <person name="Main D."/>
            <person name="Gilbert D."/>
            <person name="Parida L."/>
            <person name="Kuhn D.N."/>
        </authorList>
    </citation>
    <scope>NUCLEOTIDE SEQUENCE [LARGE SCALE GENOMIC DNA]</scope>
    <source>
        <strain evidence="2">cv. Matina 1-6</strain>
    </source>
</reference>
<dbReference type="AlphaFoldDB" id="A0A061DX05"/>
<name>A0A061DX05_THECC</name>
<organism evidence="1 2">
    <name type="scientific">Theobroma cacao</name>
    <name type="common">Cacao</name>
    <name type="synonym">Cocoa</name>
    <dbReference type="NCBI Taxonomy" id="3641"/>
    <lineage>
        <taxon>Eukaryota</taxon>
        <taxon>Viridiplantae</taxon>
        <taxon>Streptophyta</taxon>
        <taxon>Embryophyta</taxon>
        <taxon>Tracheophyta</taxon>
        <taxon>Spermatophyta</taxon>
        <taxon>Magnoliopsida</taxon>
        <taxon>eudicotyledons</taxon>
        <taxon>Gunneridae</taxon>
        <taxon>Pentapetalae</taxon>
        <taxon>rosids</taxon>
        <taxon>malvids</taxon>
        <taxon>Malvales</taxon>
        <taxon>Malvaceae</taxon>
        <taxon>Byttnerioideae</taxon>
        <taxon>Theobroma</taxon>
    </lineage>
</organism>
<dbReference type="Proteomes" id="UP000026915">
    <property type="component" value="Chromosome 2"/>
</dbReference>
<proteinExistence type="predicted"/>
<dbReference type="HOGENOM" id="CLU_2563006_0_0_1"/>
<dbReference type="Gramene" id="EOX97180">
    <property type="protein sequence ID" value="EOX97180"/>
    <property type="gene ID" value="TCM_006274"/>
</dbReference>
<dbReference type="InParanoid" id="A0A061DX05"/>
<gene>
    <name evidence="1" type="ORF">TCM_006274</name>
</gene>
<evidence type="ECO:0000313" key="1">
    <source>
        <dbReference type="EMBL" id="EOX97180.1"/>
    </source>
</evidence>
<sequence>MARIFETCLTRQDKDNGLICALWIATVKKCWSSITRFQVEKHLLFVENNGRNLLAATTLVIRLHFTHIQALMPNTKFQCARD</sequence>
<evidence type="ECO:0000313" key="2">
    <source>
        <dbReference type="Proteomes" id="UP000026915"/>
    </source>
</evidence>
<accession>A0A061DX05</accession>
<dbReference type="EMBL" id="CM001880">
    <property type="protein sequence ID" value="EOX97180.1"/>
    <property type="molecule type" value="Genomic_DNA"/>
</dbReference>